<accession>A0A9D2S2D1</accession>
<sequence length="149" mass="15515">MNTLCGLNCCTSCPRLADCGGCEACGGHPFGGECAAASVAQTGGPEALAREKQAIIAELHALGIPGLRLTDLNLLNGGYVNLAYPLPGGGTARFLRDNDVYWGNQIEVPGSERCYGVVANAQFLLVCTYGCNGADPELVCYRKREGAEG</sequence>
<protein>
    <submittedName>
        <fullName evidence="1">DUF3795 domain-containing protein</fullName>
    </submittedName>
</protein>
<comment type="caution">
    <text evidence="1">The sequence shown here is derived from an EMBL/GenBank/DDBJ whole genome shotgun (WGS) entry which is preliminary data.</text>
</comment>
<organism evidence="1 2">
    <name type="scientific">Candidatus Gemmiger avicola</name>
    <dbReference type="NCBI Taxonomy" id="2838605"/>
    <lineage>
        <taxon>Bacteria</taxon>
        <taxon>Bacillati</taxon>
        <taxon>Bacillota</taxon>
        <taxon>Clostridia</taxon>
        <taxon>Eubacteriales</taxon>
        <taxon>Gemmiger</taxon>
    </lineage>
</organism>
<dbReference type="AlphaFoldDB" id="A0A9D2S2D1"/>
<gene>
    <name evidence="1" type="ORF">H9945_02625</name>
</gene>
<name>A0A9D2S2D1_9FIRM</name>
<proteinExistence type="predicted"/>
<evidence type="ECO:0000313" key="1">
    <source>
        <dbReference type="EMBL" id="HJB41372.1"/>
    </source>
</evidence>
<dbReference type="Proteomes" id="UP000886803">
    <property type="component" value="Unassembled WGS sequence"/>
</dbReference>
<evidence type="ECO:0000313" key="2">
    <source>
        <dbReference type="Proteomes" id="UP000886803"/>
    </source>
</evidence>
<dbReference type="EMBL" id="DWYG01000027">
    <property type="protein sequence ID" value="HJB41372.1"/>
    <property type="molecule type" value="Genomic_DNA"/>
</dbReference>
<reference evidence="1" key="2">
    <citation type="submission" date="2021-04" db="EMBL/GenBank/DDBJ databases">
        <authorList>
            <person name="Gilroy R."/>
        </authorList>
    </citation>
    <scope>NUCLEOTIDE SEQUENCE</scope>
    <source>
        <strain evidence="1">ChiBcec8-13705</strain>
    </source>
</reference>
<reference evidence="1" key="1">
    <citation type="journal article" date="2021" name="PeerJ">
        <title>Extensive microbial diversity within the chicken gut microbiome revealed by metagenomics and culture.</title>
        <authorList>
            <person name="Gilroy R."/>
            <person name="Ravi A."/>
            <person name="Getino M."/>
            <person name="Pursley I."/>
            <person name="Horton D.L."/>
            <person name="Alikhan N.F."/>
            <person name="Baker D."/>
            <person name="Gharbi K."/>
            <person name="Hall N."/>
            <person name="Watson M."/>
            <person name="Adriaenssens E.M."/>
            <person name="Foster-Nyarko E."/>
            <person name="Jarju S."/>
            <person name="Secka A."/>
            <person name="Antonio M."/>
            <person name="Oren A."/>
            <person name="Chaudhuri R.R."/>
            <person name="La Ragione R."/>
            <person name="Hildebrand F."/>
            <person name="Pallen M.J."/>
        </authorList>
    </citation>
    <scope>NUCLEOTIDE SEQUENCE</scope>
    <source>
        <strain evidence="1">ChiBcec8-13705</strain>
    </source>
</reference>